<name>A0A1G7YF30_9FLAO</name>
<sequence length="134" mass="14993">MKNSLGNHFENFTQDTQEAINHSLDYYKLDLLKKTALSLVTGGQLIIKVGILILVLFFVSIGFAFLIGNKLDHVSYGFFIVGGIYIVFLIFVSIFGKKLLEQPVLSFLNKILSSGDKLNEELRQELSQTDSSDS</sequence>
<accession>A0A1G7YF30</accession>
<dbReference type="Proteomes" id="UP000199296">
    <property type="component" value="Unassembled WGS sequence"/>
</dbReference>
<keyword evidence="1" id="KW-0472">Membrane</keyword>
<proteinExistence type="predicted"/>
<protein>
    <recommendedName>
        <fullName evidence="4">Holin-X, holin superfamily III</fullName>
    </recommendedName>
</protein>
<gene>
    <name evidence="2" type="ORF">SAMN04488027_11227</name>
</gene>
<dbReference type="OrthoDB" id="1144182at2"/>
<evidence type="ECO:0000313" key="3">
    <source>
        <dbReference type="Proteomes" id="UP000199296"/>
    </source>
</evidence>
<keyword evidence="3" id="KW-1185">Reference proteome</keyword>
<dbReference type="EMBL" id="FNCW01000012">
    <property type="protein sequence ID" value="SDG95141.1"/>
    <property type="molecule type" value="Genomic_DNA"/>
</dbReference>
<reference evidence="2 3" key="1">
    <citation type="submission" date="2016-10" db="EMBL/GenBank/DDBJ databases">
        <authorList>
            <person name="de Groot N.N."/>
        </authorList>
    </citation>
    <scope>NUCLEOTIDE SEQUENCE [LARGE SCALE GENOMIC DNA]</scope>
    <source>
        <strain evidence="2 3">DSM 19803</strain>
    </source>
</reference>
<dbReference type="RefSeq" id="WP_093368807.1">
    <property type="nucleotide sequence ID" value="NZ_FNCW01000012.1"/>
</dbReference>
<keyword evidence="1" id="KW-0812">Transmembrane</keyword>
<keyword evidence="1" id="KW-1133">Transmembrane helix</keyword>
<evidence type="ECO:0000256" key="1">
    <source>
        <dbReference type="SAM" id="Phobius"/>
    </source>
</evidence>
<organism evidence="2 3">
    <name type="scientific">Psychroflexus sediminis</name>
    <dbReference type="NCBI Taxonomy" id="470826"/>
    <lineage>
        <taxon>Bacteria</taxon>
        <taxon>Pseudomonadati</taxon>
        <taxon>Bacteroidota</taxon>
        <taxon>Flavobacteriia</taxon>
        <taxon>Flavobacteriales</taxon>
        <taxon>Flavobacteriaceae</taxon>
        <taxon>Psychroflexus</taxon>
    </lineage>
</organism>
<dbReference type="STRING" id="470826.SAMN04488027_11227"/>
<evidence type="ECO:0000313" key="2">
    <source>
        <dbReference type="EMBL" id="SDG95141.1"/>
    </source>
</evidence>
<feature type="transmembrane region" description="Helical" evidence="1">
    <location>
        <begin position="45"/>
        <end position="68"/>
    </location>
</feature>
<feature type="transmembrane region" description="Helical" evidence="1">
    <location>
        <begin position="74"/>
        <end position="95"/>
    </location>
</feature>
<dbReference type="AlphaFoldDB" id="A0A1G7YF30"/>
<evidence type="ECO:0008006" key="4">
    <source>
        <dbReference type="Google" id="ProtNLM"/>
    </source>
</evidence>